<evidence type="ECO:0000313" key="2">
    <source>
        <dbReference type="EMBL" id="OJA18464.1"/>
    </source>
</evidence>
<organism evidence="2 3">
    <name type="scientific">Rhizopogon vesiculosus</name>
    <dbReference type="NCBI Taxonomy" id="180088"/>
    <lineage>
        <taxon>Eukaryota</taxon>
        <taxon>Fungi</taxon>
        <taxon>Dikarya</taxon>
        <taxon>Basidiomycota</taxon>
        <taxon>Agaricomycotina</taxon>
        <taxon>Agaricomycetes</taxon>
        <taxon>Agaricomycetidae</taxon>
        <taxon>Boletales</taxon>
        <taxon>Suillineae</taxon>
        <taxon>Rhizopogonaceae</taxon>
        <taxon>Rhizopogon</taxon>
    </lineage>
</organism>
<proteinExistence type="predicted"/>
<dbReference type="OrthoDB" id="18996at2759"/>
<accession>A0A1J8QY83</accession>
<comment type="caution">
    <text evidence="2">The sequence shown here is derived from an EMBL/GenBank/DDBJ whole genome shotgun (WGS) entry which is preliminary data.</text>
</comment>
<keyword evidence="3" id="KW-1185">Reference proteome</keyword>
<evidence type="ECO:0000259" key="1">
    <source>
        <dbReference type="Pfam" id="PF04248"/>
    </source>
</evidence>
<evidence type="ECO:0000313" key="3">
    <source>
        <dbReference type="Proteomes" id="UP000183567"/>
    </source>
</evidence>
<dbReference type="EMBL" id="LVVM01001479">
    <property type="protein sequence ID" value="OJA18464.1"/>
    <property type="molecule type" value="Genomic_DNA"/>
</dbReference>
<dbReference type="PANTHER" id="PTHR34310:SF5">
    <property type="entry name" value="DUF427 DOMAIN PROTEIN (AFU_ORTHOLOGUE AFUA_3G02220)"/>
    <property type="match status" value="1"/>
</dbReference>
<dbReference type="AlphaFoldDB" id="A0A1J8QY83"/>
<protein>
    <recommendedName>
        <fullName evidence="1">DUF427 domain-containing protein</fullName>
    </recommendedName>
</protein>
<name>A0A1J8QY83_9AGAM</name>
<dbReference type="Gene3D" id="2.170.150.40">
    <property type="entry name" value="Domain of unknown function (DUF427)"/>
    <property type="match status" value="1"/>
</dbReference>
<gene>
    <name evidence="2" type="ORF">AZE42_04972</name>
</gene>
<dbReference type="PANTHER" id="PTHR34310">
    <property type="entry name" value="DUF427 DOMAIN PROTEIN (AFU_ORTHOLOGUE AFUA_3G02220)"/>
    <property type="match status" value="1"/>
</dbReference>
<feature type="domain" description="DUF427" evidence="1">
    <location>
        <begin position="2"/>
        <end position="88"/>
    </location>
</feature>
<sequence length="123" mass="13913">MVKVMYKDEVLAENSSPVVVEGNYYFSPESVNKSLLTPSDTSTVCHWKGTASYYSAQVHGDVVKDIAWYYPDPKTKASHIKDHVAFYKARLPSWVAFYHTDTDLASEQSDYRVKAGKDMAGHR</sequence>
<dbReference type="InterPro" id="IPR038694">
    <property type="entry name" value="DUF427_sf"/>
</dbReference>
<reference evidence="2 3" key="1">
    <citation type="submission" date="2016-03" db="EMBL/GenBank/DDBJ databases">
        <title>Comparative genomics of the ectomycorrhizal sister species Rhizopogon vinicolor and Rhizopogon vesiculosus (Basidiomycota: Boletales) reveals a divergence of the mating type B locus.</title>
        <authorList>
            <person name="Mujic A.B."/>
            <person name="Kuo A."/>
            <person name="Tritt A."/>
            <person name="Lipzen A."/>
            <person name="Chen C."/>
            <person name="Johnson J."/>
            <person name="Sharma A."/>
            <person name="Barry K."/>
            <person name="Grigoriev I.V."/>
            <person name="Spatafora J.W."/>
        </authorList>
    </citation>
    <scope>NUCLEOTIDE SEQUENCE [LARGE SCALE GENOMIC DNA]</scope>
    <source>
        <strain evidence="2 3">AM-OR11-056</strain>
    </source>
</reference>
<dbReference type="STRING" id="180088.A0A1J8QY83"/>
<dbReference type="Pfam" id="PF04248">
    <property type="entry name" value="NTP_transf_9"/>
    <property type="match status" value="1"/>
</dbReference>
<dbReference type="InterPro" id="IPR007361">
    <property type="entry name" value="DUF427"/>
</dbReference>
<dbReference type="Proteomes" id="UP000183567">
    <property type="component" value="Unassembled WGS sequence"/>
</dbReference>